<name>A0A1M6GH92_9FIRM</name>
<dbReference type="RefSeq" id="WP_073993576.1">
    <property type="nucleotide sequence ID" value="NZ_FQYT01000012.1"/>
</dbReference>
<sequence length="243" mass="26562">MKRIFIGIAAILIIIAAAFFIYTGTYYHAAQEVGAFTVSDEFIEVEERDGNLVFYPAGENPETALVFYPGGKVEYTAYAPLMRYIAQEGYTCILVQMPFNLAVFDINAAESVMEEFPEIEDWYLGGHSLGGAMAASFVADQSGEIDGLFLLAAYSTVDLSGIDLDVLSIYGSEDGVLDMEKYGEYLSNLPKDASEEVVLDGGNHAQFGLYGEQKGDKTAEISAEIQQRKTAAVIVEWIEGTDE</sequence>
<dbReference type="InterPro" id="IPR029058">
    <property type="entry name" value="AB_hydrolase_fold"/>
</dbReference>
<keyword evidence="3" id="KW-1185">Reference proteome</keyword>
<dbReference type="Gene3D" id="3.40.50.1820">
    <property type="entry name" value="alpha/beta hydrolase"/>
    <property type="match status" value="1"/>
</dbReference>
<keyword evidence="2" id="KW-0378">Hydrolase</keyword>
<evidence type="ECO:0000313" key="3">
    <source>
        <dbReference type="Proteomes" id="UP000184342"/>
    </source>
</evidence>
<dbReference type="SUPFAM" id="SSF53474">
    <property type="entry name" value="alpha/beta-Hydrolases"/>
    <property type="match status" value="1"/>
</dbReference>
<dbReference type="EMBL" id="FQYT01000012">
    <property type="protein sequence ID" value="SHJ09242.1"/>
    <property type="molecule type" value="Genomic_DNA"/>
</dbReference>
<dbReference type="AlphaFoldDB" id="A0A1M6GH92"/>
<evidence type="ECO:0000259" key="1">
    <source>
        <dbReference type="Pfam" id="PF12695"/>
    </source>
</evidence>
<protein>
    <submittedName>
        <fullName evidence="2">Alpha/beta hydrolase family protein</fullName>
    </submittedName>
</protein>
<dbReference type="InterPro" id="IPR029059">
    <property type="entry name" value="AB_hydrolase_5"/>
</dbReference>
<feature type="domain" description="Alpha/beta hydrolase fold-5" evidence="1">
    <location>
        <begin position="65"/>
        <end position="227"/>
    </location>
</feature>
<dbReference type="Proteomes" id="UP000184342">
    <property type="component" value="Unassembled WGS sequence"/>
</dbReference>
<evidence type="ECO:0000313" key="2">
    <source>
        <dbReference type="EMBL" id="SHJ09242.1"/>
    </source>
</evidence>
<organism evidence="2 3">
    <name type="scientific">Parasporobacterium paucivorans DSM 15970</name>
    <dbReference type="NCBI Taxonomy" id="1122934"/>
    <lineage>
        <taxon>Bacteria</taxon>
        <taxon>Bacillati</taxon>
        <taxon>Bacillota</taxon>
        <taxon>Clostridia</taxon>
        <taxon>Lachnospirales</taxon>
        <taxon>Lachnospiraceae</taxon>
        <taxon>Parasporobacterium</taxon>
    </lineage>
</organism>
<reference evidence="2 3" key="1">
    <citation type="submission" date="2016-11" db="EMBL/GenBank/DDBJ databases">
        <authorList>
            <person name="Jaros S."/>
            <person name="Januszkiewicz K."/>
            <person name="Wedrychowicz H."/>
        </authorList>
    </citation>
    <scope>NUCLEOTIDE SEQUENCE [LARGE SCALE GENOMIC DNA]</scope>
    <source>
        <strain evidence="2 3">DSM 15970</strain>
    </source>
</reference>
<accession>A0A1M6GH92</accession>
<dbReference type="STRING" id="1122934.SAMN02745691_01324"/>
<dbReference type="GO" id="GO:0016787">
    <property type="term" value="F:hydrolase activity"/>
    <property type="evidence" value="ECO:0007669"/>
    <property type="project" value="UniProtKB-KW"/>
</dbReference>
<gene>
    <name evidence="2" type="ORF">SAMN02745691_01324</name>
</gene>
<proteinExistence type="predicted"/>
<dbReference type="Pfam" id="PF12695">
    <property type="entry name" value="Abhydrolase_5"/>
    <property type="match status" value="1"/>
</dbReference>
<dbReference type="OrthoDB" id="9780932at2"/>